<dbReference type="InterPro" id="IPR052509">
    <property type="entry name" value="Metal_resp_DNA-bind_regulator"/>
</dbReference>
<dbReference type="InterPro" id="IPR036390">
    <property type="entry name" value="WH_DNA-bd_sf"/>
</dbReference>
<organism evidence="2 3">
    <name type="scientific">Pullulanibacillus pueri</name>
    <dbReference type="NCBI Taxonomy" id="1437324"/>
    <lineage>
        <taxon>Bacteria</taxon>
        <taxon>Bacillati</taxon>
        <taxon>Bacillota</taxon>
        <taxon>Bacilli</taxon>
        <taxon>Bacillales</taxon>
        <taxon>Sporolactobacillaceae</taxon>
        <taxon>Pullulanibacillus</taxon>
    </lineage>
</organism>
<evidence type="ECO:0000313" key="3">
    <source>
        <dbReference type="Proteomes" id="UP000656813"/>
    </source>
</evidence>
<name>A0A8J3ELS6_9BACL</name>
<reference evidence="2" key="2">
    <citation type="submission" date="2020-09" db="EMBL/GenBank/DDBJ databases">
        <authorList>
            <person name="Sun Q."/>
            <person name="Zhou Y."/>
        </authorList>
    </citation>
    <scope>NUCLEOTIDE SEQUENCE</scope>
    <source>
        <strain evidence="2">CGMCC 1.12777</strain>
    </source>
</reference>
<dbReference type="Pfam" id="PF03551">
    <property type="entry name" value="PadR"/>
    <property type="match status" value="1"/>
</dbReference>
<feature type="domain" description="Transcription regulator PadR N-terminal" evidence="1">
    <location>
        <begin position="6"/>
        <end position="79"/>
    </location>
</feature>
<dbReference type="InterPro" id="IPR005149">
    <property type="entry name" value="Tscrpt_reg_PadR_N"/>
</dbReference>
<sequence>MYELYILGELMDRPYHGYLLQMIINRVVGPIRKISWGVLYPLIHELEEDHLIEEVEVTTEGKGRKKKTYQITPLGKERFYRLMEEPIEYKSDYEVHFYIKVSNIDHVTRDVALVIYHHYKDYLRYLRRHIEELKAHVEGEDNIPKNEVPNILSVLEHRLLQNQVSEEWVLKKIEELKENG</sequence>
<dbReference type="SUPFAM" id="SSF46785">
    <property type="entry name" value="Winged helix' DNA-binding domain"/>
    <property type="match status" value="1"/>
</dbReference>
<comment type="caution">
    <text evidence="2">The sequence shown here is derived from an EMBL/GenBank/DDBJ whole genome shotgun (WGS) entry which is preliminary data.</text>
</comment>
<reference evidence="2" key="1">
    <citation type="journal article" date="2014" name="Int. J. Syst. Evol. Microbiol.">
        <title>Complete genome sequence of Corynebacterium casei LMG S-19264T (=DSM 44701T), isolated from a smear-ripened cheese.</title>
        <authorList>
            <consortium name="US DOE Joint Genome Institute (JGI-PGF)"/>
            <person name="Walter F."/>
            <person name="Albersmeier A."/>
            <person name="Kalinowski J."/>
            <person name="Ruckert C."/>
        </authorList>
    </citation>
    <scope>NUCLEOTIDE SEQUENCE</scope>
    <source>
        <strain evidence="2">CGMCC 1.12777</strain>
    </source>
</reference>
<proteinExistence type="predicted"/>
<dbReference type="RefSeq" id="WP_188496281.1">
    <property type="nucleotide sequence ID" value="NZ_BMFV01000005.1"/>
</dbReference>
<evidence type="ECO:0000313" key="2">
    <source>
        <dbReference type="EMBL" id="GGH77627.1"/>
    </source>
</evidence>
<dbReference type="PANTHER" id="PTHR33169">
    <property type="entry name" value="PADR-FAMILY TRANSCRIPTIONAL REGULATOR"/>
    <property type="match status" value="1"/>
</dbReference>
<evidence type="ECO:0000259" key="1">
    <source>
        <dbReference type="Pfam" id="PF03551"/>
    </source>
</evidence>
<protein>
    <submittedName>
        <fullName evidence="2">PadR family transcriptional regulator</fullName>
    </submittedName>
</protein>
<dbReference type="PANTHER" id="PTHR33169:SF26">
    <property type="entry name" value="CONSERVED PROTEIN"/>
    <property type="match status" value="1"/>
</dbReference>
<gene>
    <name evidence="2" type="ORF">GCM10007096_09800</name>
</gene>
<keyword evidence="3" id="KW-1185">Reference proteome</keyword>
<dbReference type="AlphaFoldDB" id="A0A8J3ELS6"/>
<dbReference type="InterPro" id="IPR036388">
    <property type="entry name" value="WH-like_DNA-bd_sf"/>
</dbReference>
<accession>A0A8J3ELS6</accession>
<dbReference type="EMBL" id="BMFV01000005">
    <property type="protein sequence ID" value="GGH77627.1"/>
    <property type="molecule type" value="Genomic_DNA"/>
</dbReference>
<dbReference type="Gene3D" id="1.10.10.10">
    <property type="entry name" value="Winged helix-like DNA-binding domain superfamily/Winged helix DNA-binding domain"/>
    <property type="match status" value="1"/>
</dbReference>
<dbReference type="Proteomes" id="UP000656813">
    <property type="component" value="Unassembled WGS sequence"/>
</dbReference>